<accession>A0A517N0D6</accession>
<sequence length="176" mass="19647">MDIESHRYFVVFNLLREGDSASYLLDGVDFYQGATQRRDGFWLVNELGHSRPQGEIIPKHVSGKGQVFEFVGKSISPLPSLLTTNPRARWAFSGEVEVSTNEEVDENLKAALRDRLPLCGTKWIGTLQLVGDTYQLHVYSESETKLSGVEKAYCPDWADSMEDDALIFTIGIGASE</sequence>
<dbReference type="EMBL" id="CP036263">
    <property type="protein sequence ID" value="QDT00591.1"/>
    <property type="molecule type" value="Genomic_DNA"/>
</dbReference>
<reference evidence="1 2" key="1">
    <citation type="submission" date="2019-02" db="EMBL/GenBank/DDBJ databases">
        <title>Deep-cultivation of Planctomycetes and their phenomic and genomic characterization uncovers novel biology.</title>
        <authorList>
            <person name="Wiegand S."/>
            <person name="Jogler M."/>
            <person name="Boedeker C."/>
            <person name="Pinto D."/>
            <person name="Vollmers J."/>
            <person name="Rivas-Marin E."/>
            <person name="Kohn T."/>
            <person name="Peeters S.H."/>
            <person name="Heuer A."/>
            <person name="Rast P."/>
            <person name="Oberbeckmann S."/>
            <person name="Bunk B."/>
            <person name="Jeske O."/>
            <person name="Meyerdierks A."/>
            <person name="Storesund J.E."/>
            <person name="Kallscheuer N."/>
            <person name="Luecker S."/>
            <person name="Lage O.M."/>
            <person name="Pohl T."/>
            <person name="Merkel B.J."/>
            <person name="Hornburger P."/>
            <person name="Mueller R.-W."/>
            <person name="Bruemmer F."/>
            <person name="Labrenz M."/>
            <person name="Spormann A.M."/>
            <person name="Op den Camp H."/>
            <person name="Overmann J."/>
            <person name="Amann R."/>
            <person name="Jetten M.S.M."/>
            <person name="Mascher T."/>
            <person name="Medema M.H."/>
            <person name="Devos D.P."/>
            <person name="Kaster A.-K."/>
            <person name="Ovreas L."/>
            <person name="Rohde M."/>
            <person name="Galperin M.Y."/>
            <person name="Jogler C."/>
        </authorList>
    </citation>
    <scope>NUCLEOTIDE SEQUENCE [LARGE SCALE GENOMIC DNA]</scope>
    <source>
        <strain evidence="1 2">HG15A2</strain>
    </source>
</reference>
<organism evidence="1 2">
    <name type="scientific">Adhaeretor mobilis</name>
    <dbReference type="NCBI Taxonomy" id="1930276"/>
    <lineage>
        <taxon>Bacteria</taxon>
        <taxon>Pseudomonadati</taxon>
        <taxon>Planctomycetota</taxon>
        <taxon>Planctomycetia</taxon>
        <taxon>Pirellulales</taxon>
        <taxon>Lacipirellulaceae</taxon>
        <taxon>Adhaeretor</taxon>
    </lineage>
</organism>
<dbReference type="AlphaFoldDB" id="A0A517N0D6"/>
<protein>
    <submittedName>
        <fullName evidence="1">Uncharacterized protein</fullName>
    </submittedName>
</protein>
<dbReference type="RefSeq" id="WP_145062189.1">
    <property type="nucleotide sequence ID" value="NZ_CP036263.1"/>
</dbReference>
<evidence type="ECO:0000313" key="2">
    <source>
        <dbReference type="Proteomes" id="UP000319852"/>
    </source>
</evidence>
<dbReference type="KEGG" id="amob:HG15A2_39300"/>
<dbReference type="Proteomes" id="UP000319852">
    <property type="component" value="Chromosome"/>
</dbReference>
<evidence type="ECO:0000313" key="1">
    <source>
        <dbReference type="EMBL" id="QDT00591.1"/>
    </source>
</evidence>
<proteinExistence type="predicted"/>
<keyword evidence="2" id="KW-1185">Reference proteome</keyword>
<gene>
    <name evidence="1" type="ORF">HG15A2_39300</name>
</gene>
<dbReference type="OrthoDB" id="9930742at2"/>
<name>A0A517N0D6_9BACT</name>